<feature type="chain" id="PRO_5030603145" evidence="2">
    <location>
        <begin position="22"/>
        <end position="326"/>
    </location>
</feature>
<evidence type="ECO:0000256" key="1">
    <source>
        <dbReference type="ARBA" id="ARBA00022729"/>
    </source>
</evidence>
<dbReference type="Gene3D" id="3.40.190.10">
    <property type="entry name" value="Periplasmic binding protein-like II"/>
    <property type="match status" value="2"/>
</dbReference>
<gene>
    <name evidence="3" type="ORF">HT585_16265</name>
</gene>
<sequence>MMKLAATTMLLAGFAAADAAAADPVIYTTNPVPAVEAVQAVIKEKAGLTTGIITGGSGVLLRRIEAEKAAPQGDVFWSSSANTMGAFKDVLEPYTSPELAAMPADLRVPEDYFQPANVHVVTVMVNTDQLNGSSAPADWKDLADPSWKGRIVLPDPANSSTGYTIVWGLSKLLDEATYKALVANLVVSSSSSAVPKGVAMGEYAVGITFETNSYSYVDGGQTEISIVYPSSGTFTTPEFAALVKGAPAGDNARKTIDTLLSKEAQIELLKVAFRRPSRTDIQVSDFVKLPELASIKVFKIDEEEAARSRDTFLAEWAALPKAGSSK</sequence>
<feature type="signal peptide" evidence="2">
    <location>
        <begin position="1"/>
        <end position="21"/>
    </location>
</feature>
<keyword evidence="1 2" id="KW-0732">Signal</keyword>
<comment type="caution">
    <text evidence="3">The sequence shown here is derived from an EMBL/GenBank/DDBJ whole genome shotgun (WGS) entry which is preliminary data.</text>
</comment>
<dbReference type="Proteomes" id="UP000520198">
    <property type="component" value="Unassembled WGS sequence"/>
</dbReference>
<dbReference type="SUPFAM" id="SSF53850">
    <property type="entry name" value="Periplasmic binding protein-like II"/>
    <property type="match status" value="1"/>
</dbReference>
<dbReference type="RefSeq" id="WP_176353903.1">
    <property type="nucleotide sequence ID" value="NZ_JABWDU010000003.1"/>
</dbReference>
<dbReference type="Pfam" id="PF13343">
    <property type="entry name" value="SBP_bac_6"/>
    <property type="match status" value="1"/>
</dbReference>
<evidence type="ECO:0000313" key="3">
    <source>
        <dbReference type="EMBL" id="NVD40424.1"/>
    </source>
</evidence>
<dbReference type="PANTHER" id="PTHR30006">
    <property type="entry name" value="THIAMINE-BINDING PERIPLASMIC PROTEIN-RELATED"/>
    <property type="match status" value="1"/>
</dbReference>
<dbReference type="EMBL" id="JABWDU010000003">
    <property type="protein sequence ID" value="NVD40424.1"/>
    <property type="molecule type" value="Genomic_DNA"/>
</dbReference>
<dbReference type="AlphaFoldDB" id="A0A7Y6UNW6"/>
<name>A0A7Y6UNW6_9HYPH</name>
<reference evidence="3 4" key="1">
    <citation type="submission" date="2020-06" db="EMBL/GenBank/DDBJ databases">
        <authorList>
            <person name="Grouzdev D.S."/>
        </authorList>
    </citation>
    <scope>NUCLEOTIDE SEQUENCE [LARGE SCALE GENOMIC DNA]</scope>
    <source>
        <strain evidence="3 4">HO-A22</strain>
    </source>
</reference>
<accession>A0A7Y6UNW6</accession>
<dbReference type="PIRSF" id="PIRSF002825">
    <property type="entry name" value="CfbpA"/>
    <property type="match status" value="1"/>
</dbReference>
<protein>
    <submittedName>
        <fullName evidence="3">Extracellular solute-binding protein</fullName>
    </submittedName>
</protein>
<proteinExistence type="predicted"/>
<evidence type="ECO:0000256" key="2">
    <source>
        <dbReference type="SAM" id="SignalP"/>
    </source>
</evidence>
<organism evidence="3 4">
    <name type="scientific">Ensifer oleiphilus</name>
    <dbReference type="NCBI Taxonomy" id="2742698"/>
    <lineage>
        <taxon>Bacteria</taxon>
        <taxon>Pseudomonadati</taxon>
        <taxon>Pseudomonadota</taxon>
        <taxon>Alphaproteobacteria</taxon>
        <taxon>Hyphomicrobiales</taxon>
        <taxon>Rhizobiaceae</taxon>
        <taxon>Sinorhizobium/Ensifer group</taxon>
        <taxon>Ensifer</taxon>
    </lineage>
</organism>
<keyword evidence="4" id="KW-1185">Reference proteome</keyword>
<dbReference type="InterPro" id="IPR026045">
    <property type="entry name" value="Ferric-bd"/>
</dbReference>
<evidence type="ECO:0000313" key="4">
    <source>
        <dbReference type="Proteomes" id="UP000520198"/>
    </source>
</evidence>